<dbReference type="EMBL" id="ML975244">
    <property type="protein sequence ID" value="KAF1839706.1"/>
    <property type="molecule type" value="Genomic_DNA"/>
</dbReference>
<dbReference type="Proteomes" id="UP000800040">
    <property type="component" value="Unassembled WGS sequence"/>
</dbReference>
<accession>A0A6A5KXE6</accession>
<evidence type="ECO:0000256" key="1">
    <source>
        <dbReference type="SAM" id="SignalP"/>
    </source>
</evidence>
<name>A0A6A5KXE6_9PLEO</name>
<keyword evidence="1" id="KW-0732">Signal</keyword>
<dbReference type="OrthoDB" id="3769880at2759"/>
<dbReference type="AlphaFoldDB" id="A0A6A5KXE6"/>
<proteinExistence type="predicted"/>
<feature type="chain" id="PRO_5025557235" description="Concanavalin A-like lectin/glucanase" evidence="1">
    <location>
        <begin position="28"/>
        <end position="201"/>
    </location>
</feature>
<gene>
    <name evidence="2" type="ORF">BDW02DRAFT_626130</name>
</gene>
<dbReference type="Gene3D" id="2.60.120.260">
    <property type="entry name" value="Galactose-binding domain-like"/>
    <property type="match status" value="1"/>
</dbReference>
<organism evidence="2 3">
    <name type="scientific">Decorospora gaudefroyi</name>
    <dbReference type="NCBI Taxonomy" id="184978"/>
    <lineage>
        <taxon>Eukaryota</taxon>
        <taxon>Fungi</taxon>
        <taxon>Dikarya</taxon>
        <taxon>Ascomycota</taxon>
        <taxon>Pezizomycotina</taxon>
        <taxon>Dothideomycetes</taxon>
        <taxon>Pleosporomycetidae</taxon>
        <taxon>Pleosporales</taxon>
        <taxon>Pleosporineae</taxon>
        <taxon>Pleosporaceae</taxon>
        <taxon>Decorospora</taxon>
    </lineage>
</organism>
<evidence type="ECO:0008006" key="4">
    <source>
        <dbReference type="Google" id="ProtNLM"/>
    </source>
</evidence>
<evidence type="ECO:0000313" key="2">
    <source>
        <dbReference type="EMBL" id="KAF1839706.1"/>
    </source>
</evidence>
<evidence type="ECO:0000313" key="3">
    <source>
        <dbReference type="Proteomes" id="UP000800040"/>
    </source>
</evidence>
<keyword evidence="3" id="KW-1185">Reference proteome</keyword>
<protein>
    <recommendedName>
        <fullName evidence="4">Concanavalin A-like lectin/glucanase</fullName>
    </recommendedName>
</protein>
<reference evidence="2" key="1">
    <citation type="submission" date="2020-01" db="EMBL/GenBank/DDBJ databases">
        <authorList>
            <consortium name="DOE Joint Genome Institute"/>
            <person name="Haridas S."/>
            <person name="Albert R."/>
            <person name="Binder M."/>
            <person name="Bloem J."/>
            <person name="Labutti K."/>
            <person name="Salamov A."/>
            <person name="Andreopoulos B."/>
            <person name="Baker S.E."/>
            <person name="Barry K."/>
            <person name="Bills G."/>
            <person name="Bluhm B.H."/>
            <person name="Cannon C."/>
            <person name="Castanera R."/>
            <person name="Culley D.E."/>
            <person name="Daum C."/>
            <person name="Ezra D."/>
            <person name="Gonzalez J.B."/>
            <person name="Henrissat B."/>
            <person name="Kuo A."/>
            <person name="Liang C."/>
            <person name="Lipzen A."/>
            <person name="Lutzoni F."/>
            <person name="Magnuson J."/>
            <person name="Mondo S."/>
            <person name="Nolan M."/>
            <person name="Ohm R."/>
            <person name="Pangilinan J."/>
            <person name="Park H.-J."/>
            <person name="Ramirez L."/>
            <person name="Alfaro M."/>
            <person name="Sun H."/>
            <person name="Tritt A."/>
            <person name="Yoshinaga Y."/>
            <person name="Zwiers L.-H."/>
            <person name="Turgeon B.G."/>
            <person name="Goodwin S.B."/>
            <person name="Spatafora J.W."/>
            <person name="Crous P.W."/>
            <person name="Grigoriev I.V."/>
        </authorList>
    </citation>
    <scope>NUCLEOTIDE SEQUENCE</scope>
    <source>
        <strain evidence="2">P77</strain>
    </source>
</reference>
<sequence length="201" mass="21316">MTPQIPLLTTILSTLLLSLSLSLPTLAHTTPSPLTPRCTNALRNPGFETSQISPWLDMVSGSWSKRSISTSPNPYPAHSGSKFYYAHSNATHMTSTLTLAQSYFELRTGDRVRCGAWVRGQRPTGTTRVQVWLDAAACGGEVLLTAATNGNAWMWVGGQAVVRDVMGGVGHSVAVTLQGEGVRASEGWSVAVDDVSVGVGC</sequence>
<feature type="signal peptide" evidence="1">
    <location>
        <begin position="1"/>
        <end position="27"/>
    </location>
</feature>